<sequence>MLLLVLAYVLFLAIAGWRWASYAYVYCMYAGVRKIPVEGNSRSALARPVDRPSDTRSCDRKKILIFPLFSRPYMRGPECVLEPHLSPHSSFSSAWCVSSKSIYGRWFPFLFFFFLFSFFGWTDVGVYAYSVYPSDGFRSGK</sequence>
<proteinExistence type="predicted"/>
<keyword evidence="1" id="KW-0812">Transmembrane</keyword>
<keyword evidence="1" id="KW-0472">Membrane</keyword>
<protein>
    <submittedName>
        <fullName evidence="2">Uncharacterized protein</fullName>
    </submittedName>
</protein>
<dbReference type="AlphaFoldDB" id="A0A9P4N0B6"/>
<evidence type="ECO:0000256" key="1">
    <source>
        <dbReference type="SAM" id="Phobius"/>
    </source>
</evidence>
<reference evidence="3" key="1">
    <citation type="journal article" date="2020" name="Stud. Mycol.">
        <title>101 Dothideomycetes genomes: A test case for predicting lifestyles and emergence of pathogens.</title>
        <authorList>
            <person name="Haridas S."/>
            <person name="Albert R."/>
            <person name="Binder M."/>
            <person name="Bloem J."/>
            <person name="LaButti K."/>
            <person name="Salamov A."/>
            <person name="Andreopoulos B."/>
            <person name="Baker S."/>
            <person name="Barry K."/>
            <person name="Bills G."/>
            <person name="Bluhm B."/>
            <person name="Cannon C."/>
            <person name="Castanera R."/>
            <person name="Culley D."/>
            <person name="Daum C."/>
            <person name="Ezra D."/>
            <person name="Gonzalez J."/>
            <person name="Henrissat B."/>
            <person name="Kuo A."/>
            <person name="Liang C."/>
            <person name="Lipzen A."/>
            <person name="Lutzoni F."/>
            <person name="Magnuson J."/>
            <person name="Mondo S."/>
            <person name="Nolan M."/>
            <person name="Ohm R."/>
            <person name="Pangilinan J."/>
            <person name="Park H.-J."/>
            <person name="Ramirez L."/>
            <person name="Alfaro M."/>
            <person name="Sun H."/>
            <person name="Tritt A."/>
            <person name="Yoshinaga Y."/>
            <person name="Zwiers L.-H."/>
            <person name="Turgeon B."/>
            <person name="Goodwin S."/>
            <person name="Spatafora J."/>
            <person name="Crous P."/>
            <person name="Grigoriev I."/>
        </authorList>
    </citation>
    <scope>NUCLEOTIDE SEQUENCE [LARGE SCALE GENOMIC DNA]</scope>
    <source>
        <strain evidence="3">CBS 304.66</strain>
    </source>
</reference>
<feature type="transmembrane region" description="Helical" evidence="1">
    <location>
        <begin position="109"/>
        <end position="132"/>
    </location>
</feature>
<evidence type="ECO:0000313" key="2">
    <source>
        <dbReference type="EMBL" id="KAF2261192.1"/>
    </source>
</evidence>
<dbReference type="EMBL" id="ML986663">
    <property type="protein sequence ID" value="KAF2261192.1"/>
    <property type="molecule type" value="Genomic_DNA"/>
</dbReference>
<evidence type="ECO:0000313" key="3">
    <source>
        <dbReference type="Proteomes" id="UP000800093"/>
    </source>
</evidence>
<comment type="caution">
    <text evidence="2">The sequence shown here is derived from an EMBL/GenBank/DDBJ whole genome shotgun (WGS) entry which is preliminary data.</text>
</comment>
<keyword evidence="1" id="KW-1133">Transmembrane helix</keyword>
<accession>A0A9P4N0B6</accession>
<dbReference type="Proteomes" id="UP000800093">
    <property type="component" value="Unassembled WGS sequence"/>
</dbReference>
<name>A0A9P4N0B6_9PLEO</name>
<gene>
    <name evidence="2" type="ORF">CC78DRAFT_363040</name>
</gene>
<keyword evidence="3" id="KW-1185">Reference proteome</keyword>
<organism evidence="2 3">
    <name type="scientific">Lojkania enalia</name>
    <dbReference type="NCBI Taxonomy" id="147567"/>
    <lineage>
        <taxon>Eukaryota</taxon>
        <taxon>Fungi</taxon>
        <taxon>Dikarya</taxon>
        <taxon>Ascomycota</taxon>
        <taxon>Pezizomycotina</taxon>
        <taxon>Dothideomycetes</taxon>
        <taxon>Pleosporomycetidae</taxon>
        <taxon>Pleosporales</taxon>
        <taxon>Pleosporales incertae sedis</taxon>
        <taxon>Lojkania</taxon>
    </lineage>
</organism>